<protein>
    <submittedName>
        <fullName evidence="2">Uncharacterized protein</fullName>
    </submittedName>
</protein>
<name>A0A1J8PWR9_9AGAM</name>
<evidence type="ECO:0000313" key="2">
    <source>
        <dbReference type="EMBL" id="OJA12179.1"/>
    </source>
</evidence>
<keyword evidence="3" id="KW-1185">Reference proteome</keyword>
<reference evidence="2 3" key="1">
    <citation type="submission" date="2016-03" db="EMBL/GenBank/DDBJ databases">
        <title>Comparative genomics of the ectomycorrhizal sister species Rhizopogon vinicolor and Rhizopogon vesiculosus (Basidiomycota: Boletales) reveals a divergence of the mating type B locus.</title>
        <authorList>
            <person name="Mujic A.B."/>
            <person name="Kuo A."/>
            <person name="Tritt A."/>
            <person name="Lipzen A."/>
            <person name="Chen C."/>
            <person name="Johnson J."/>
            <person name="Sharma A."/>
            <person name="Barry K."/>
            <person name="Grigoriev I.V."/>
            <person name="Spatafora J.W."/>
        </authorList>
    </citation>
    <scope>NUCLEOTIDE SEQUENCE [LARGE SCALE GENOMIC DNA]</scope>
    <source>
        <strain evidence="2 3">AM-OR11-056</strain>
    </source>
</reference>
<accession>A0A1J8PWR9</accession>
<evidence type="ECO:0000313" key="3">
    <source>
        <dbReference type="Proteomes" id="UP000183567"/>
    </source>
</evidence>
<feature type="region of interest" description="Disordered" evidence="1">
    <location>
        <begin position="237"/>
        <end position="284"/>
    </location>
</feature>
<evidence type="ECO:0000256" key="1">
    <source>
        <dbReference type="SAM" id="MobiDB-lite"/>
    </source>
</evidence>
<feature type="non-terminal residue" evidence="2">
    <location>
        <position position="1"/>
    </location>
</feature>
<dbReference type="AlphaFoldDB" id="A0A1J8PWR9"/>
<feature type="compositionally biased region" description="Polar residues" evidence="1">
    <location>
        <begin position="244"/>
        <end position="282"/>
    </location>
</feature>
<gene>
    <name evidence="2" type="ORF">AZE42_11275</name>
</gene>
<dbReference type="EMBL" id="LVVM01004795">
    <property type="protein sequence ID" value="OJA12179.1"/>
    <property type="molecule type" value="Genomic_DNA"/>
</dbReference>
<organism evidence="2 3">
    <name type="scientific">Rhizopogon vesiculosus</name>
    <dbReference type="NCBI Taxonomy" id="180088"/>
    <lineage>
        <taxon>Eukaryota</taxon>
        <taxon>Fungi</taxon>
        <taxon>Dikarya</taxon>
        <taxon>Basidiomycota</taxon>
        <taxon>Agaricomycotina</taxon>
        <taxon>Agaricomycetes</taxon>
        <taxon>Agaricomycetidae</taxon>
        <taxon>Boletales</taxon>
        <taxon>Suillineae</taxon>
        <taxon>Rhizopogonaceae</taxon>
        <taxon>Rhizopogon</taxon>
    </lineage>
</organism>
<feature type="non-terminal residue" evidence="2">
    <location>
        <position position="393"/>
    </location>
</feature>
<dbReference type="Proteomes" id="UP000183567">
    <property type="component" value="Unassembled WGS sequence"/>
</dbReference>
<sequence>YCKEFEYAVCIPRKETSSIDLQFTWYSPTTDDFVTQAGTAFAIGTLHSHIIDGIDNLLTIACKRVEPWQADWIGKKDIVLNMLSSLKHDINVLHRHPLMYCNIIIFIAQAQRSFLNIIAFMDYVEIVQCHDAWTSWSAPPANTKWMGCFTDDSKICDTFFNAGVPVWLIRAEAYIPPHMNIINPVVLTFPDHLMRSMYCEAGRIVKPFPLLYHGPGGFNRHFHTHYPYTGTLGVNPDAPLSLAPPQNSASSKALSQGQQNKKHQNLTVSLEDPNTTNNQQSRNKWEELHCPENPESIGLWTSAFQKADKATDRVKKGLVDRGYRFPEPVLLITPSSPERKKLFIVNWLAARPLWISCVDHNPPENFPSPQLWHEFLNSSPSGKSSTRASSSTT</sequence>
<comment type="caution">
    <text evidence="2">The sequence shown here is derived from an EMBL/GenBank/DDBJ whole genome shotgun (WGS) entry which is preliminary data.</text>
</comment>
<dbReference type="OrthoDB" id="2634326at2759"/>
<proteinExistence type="predicted"/>